<dbReference type="InterPro" id="IPR019776">
    <property type="entry name" value="Flagellar_basal_body_rod_CS"/>
</dbReference>
<dbReference type="EMBL" id="VCIW01000014">
    <property type="protein sequence ID" value="TLS50543.1"/>
    <property type="molecule type" value="Genomic_DNA"/>
</dbReference>
<reference evidence="5 6" key="1">
    <citation type="submission" date="2019-05" db="EMBL/GenBank/DDBJ databases">
        <authorList>
            <person name="Narsing Rao M.P."/>
            <person name="Li W.J."/>
        </authorList>
    </citation>
    <scope>NUCLEOTIDE SEQUENCE [LARGE SCALE GENOMIC DNA]</scope>
    <source>
        <strain evidence="5 6">SYSU_K30003</strain>
    </source>
</reference>
<dbReference type="InterPro" id="IPR010930">
    <property type="entry name" value="Flg_bb/hook_C_dom"/>
</dbReference>
<dbReference type="GO" id="GO:0071978">
    <property type="term" value="P:bacterial-type flagellum-dependent swarming motility"/>
    <property type="evidence" value="ECO:0007669"/>
    <property type="project" value="TreeGrafter"/>
</dbReference>
<accession>A0A5R9GD16</accession>
<evidence type="ECO:0000313" key="6">
    <source>
        <dbReference type="Proteomes" id="UP000309676"/>
    </source>
</evidence>
<feature type="domain" description="Flagellar basal body rod protein N-terminal" evidence="2">
    <location>
        <begin position="5"/>
        <end position="35"/>
    </location>
</feature>
<comment type="similarity">
    <text evidence="1">Belongs to the flagella basal body rod proteins family.</text>
</comment>
<dbReference type="OrthoDB" id="9800375at2"/>
<evidence type="ECO:0000256" key="1">
    <source>
        <dbReference type="ARBA" id="ARBA00009677"/>
    </source>
</evidence>
<dbReference type="AlphaFoldDB" id="A0A5R9GD16"/>
<dbReference type="Pfam" id="PF00460">
    <property type="entry name" value="Flg_bb_rod"/>
    <property type="match status" value="1"/>
</dbReference>
<evidence type="ECO:0000259" key="4">
    <source>
        <dbReference type="Pfam" id="PF22692"/>
    </source>
</evidence>
<dbReference type="PANTHER" id="PTHR30435">
    <property type="entry name" value="FLAGELLAR PROTEIN"/>
    <property type="match status" value="1"/>
</dbReference>
<keyword evidence="5" id="KW-0282">Flagellum</keyword>
<sequence>MLRGLNTAAAGMIANQRRHDTVTNNIANLNTPGYKANFAVQRSFPEMLIALVGGGDGTNAQVSGVGRLNTGVFAEEAPAVYLQGDLMETRDLSDFAIVSNIQLPGIAFDASGKYVSPEGEKTFQPQAMFAVRTSTGEEKYTRNGKFTIDAAGQLVTSDGYLVLDSERRPIQFDRNVSEIKMTPQGTLIDGVSGMPLTDENEAPISFMVVRIENPNRLIREGNGNFRLPPGDDEPGAIQQGDEVELFQGFIERSNVDPTQATIDLMAAARAYETNQRMVQFYDKSLEKAVNEVGRV</sequence>
<dbReference type="InterPro" id="IPR037925">
    <property type="entry name" value="FlgE/F/G-like"/>
</dbReference>
<dbReference type="RefSeq" id="WP_138195910.1">
    <property type="nucleotide sequence ID" value="NZ_VCIW01000014.1"/>
</dbReference>
<protein>
    <submittedName>
        <fullName evidence="5">Flagellar hook-basal body protein</fullName>
    </submittedName>
</protein>
<keyword evidence="5" id="KW-0966">Cell projection</keyword>
<gene>
    <name evidence="5" type="ORF">FE782_19460</name>
</gene>
<dbReference type="Pfam" id="PF06429">
    <property type="entry name" value="Flg_bbr_C"/>
    <property type="match status" value="1"/>
</dbReference>
<evidence type="ECO:0000313" key="5">
    <source>
        <dbReference type="EMBL" id="TLS50543.1"/>
    </source>
</evidence>
<feature type="domain" description="Flagellar basal-body/hook protein C-terminal" evidence="3">
    <location>
        <begin position="247"/>
        <end position="290"/>
    </location>
</feature>
<feature type="domain" description="Flagellar hook protein FlgE/F/G-like D1" evidence="4">
    <location>
        <begin position="127"/>
        <end position="187"/>
    </location>
</feature>
<dbReference type="InterPro" id="IPR053967">
    <property type="entry name" value="LlgE_F_G-like_D1"/>
</dbReference>
<proteinExistence type="inferred from homology"/>
<comment type="caution">
    <text evidence="5">The sequence shown here is derived from an EMBL/GenBank/DDBJ whole genome shotgun (WGS) entry which is preliminary data.</text>
</comment>
<name>A0A5R9GD16_9BACL</name>
<dbReference type="SUPFAM" id="SSF117143">
    <property type="entry name" value="Flagellar hook protein flgE"/>
    <property type="match status" value="1"/>
</dbReference>
<dbReference type="GO" id="GO:0009288">
    <property type="term" value="C:bacterial-type flagellum"/>
    <property type="evidence" value="ECO:0007669"/>
    <property type="project" value="TreeGrafter"/>
</dbReference>
<keyword evidence="5" id="KW-0969">Cilium</keyword>
<dbReference type="Proteomes" id="UP000309676">
    <property type="component" value="Unassembled WGS sequence"/>
</dbReference>
<keyword evidence="6" id="KW-1185">Reference proteome</keyword>
<organism evidence="5 6">
    <name type="scientific">Paenibacillus antri</name>
    <dbReference type="NCBI Taxonomy" id="2582848"/>
    <lineage>
        <taxon>Bacteria</taxon>
        <taxon>Bacillati</taxon>
        <taxon>Bacillota</taxon>
        <taxon>Bacilli</taxon>
        <taxon>Bacillales</taxon>
        <taxon>Paenibacillaceae</taxon>
        <taxon>Paenibacillus</taxon>
    </lineage>
</organism>
<dbReference type="InterPro" id="IPR001444">
    <property type="entry name" value="Flag_bb_rod_N"/>
</dbReference>
<evidence type="ECO:0000259" key="2">
    <source>
        <dbReference type="Pfam" id="PF00460"/>
    </source>
</evidence>
<dbReference type="PANTHER" id="PTHR30435:SF19">
    <property type="entry name" value="FLAGELLAR BASAL-BODY ROD PROTEIN FLGG"/>
    <property type="match status" value="1"/>
</dbReference>
<evidence type="ECO:0000259" key="3">
    <source>
        <dbReference type="Pfam" id="PF06429"/>
    </source>
</evidence>
<dbReference type="Pfam" id="PF22692">
    <property type="entry name" value="LlgE_F_G_D1"/>
    <property type="match status" value="1"/>
</dbReference>
<dbReference type="PROSITE" id="PS00588">
    <property type="entry name" value="FLAGELLA_BB_ROD"/>
    <property type="match status" value="1"/>
</dbReference>